<dbReference type="AlphaFoldDB" id="A0A2K3KSR9"/>
<evidence type="ECO:0000313" key="2">
    <source>
        <dbReference type="Proteomes" id="UP000236291"/>
    </source>
</evidence>
<reference evidence="1 2" key="1">
    <citation type="journal article" date="2014" name="Am. J. Bot.">
        <title>Genome assembly and annotation for red clover (Trifolium pratense; Fabaceae).</title>
        <authorList>
            <person name="Istvanek J."/>
            <person name="Jaros M."/>
            <person name="Krenek A."/>
            <person name="Repkova J."/>
        </authorList>
    </citation>
    <scope>NUCLEOTIDE SEQUENCE [LARGE SCALE GENOMIC DNA]</scope>
    <source>
        <strain evidence="2">cv. Tatra</strain>
        <tissue evidence="1">Young leaves</tissue>
    </source>
</reference>
<dbReference type="Proteomes" id="UP000236291">
    <property type="component" value="Unassembled WGS sequence"/>
</dbReference>
<dbReference type="EMBL" id="ASHM01108349">
    <property type="protein sequence ID" value="PNX69321.1"/>
    <property type="molecule type" value="Genomic_DNA"/>
</dbReference>
<name>A0A2K3KSR9_TRIPR</name>
<reference evidence="1 2" key="2">
    <citation type="journal article" date="2017" name="Front. Plant Sci.">
        <title>Gene Classification and Mining of Molecular Markers Useful in Red Clover (Trifolium pratense) Breeding.</title>
        <authorList>
            <person name="Istvanek J."/>
            <person name="Dluhosova J."/>
            <person name="Dluhos P."/>
            <person name="Patkova L."/>
            <person name="Nedelnik J."/>
            <person name="Repkova J."/>
        </authorList>
    </citation>
    <scope>NUCLEOTIDE SEQUENCE [LARGE SCALE GENOMIC DNA]</scope>
    <source>
        <strain evidence="2">cv. Tatra</strain>
        <tissue evidence="1">Young leaves</tissue>
    </source>
</reference>
<sequence length="81" mass="9156">MVKRRIGEKVREYDVLTRDMEPGSALLRSTEIPAVAAGNCNCTAPTLLAAARHRDRTLRRDPAGSTTMGERWMERDEWRVG</sequence>
<organism evidence="1 2">
    <name type="scientific">Trifolium pratense</name>
    <name type="common">Red clover</name>
    <dbReference type="NCBI Taxonomy" id="57577"/>
    <lineage>
        <taxon>Eukaryota</taxon>
        <taxon>Viridiplantae</taxon>
        <taxon>Streptophyta</taxon>
        <taxon>Embryophyta</taxon>
        <taxon>Tracheophyta</taxon>
        <taxon>Spermatophyta</taxon>
        <taxon>Magnoliopsida</taxon>
        <taxon>eudicotyledons</taxon>
        <taxon>Gunneridae</taxon>
        <taxon>Pentapetalae</taxon>
        <taxon>rosids</taxon>
        <taxon>fabids</taxon>
        <taxon>Fabales</taxon>
        <taxon>Fabaceae</taxon>
        <taxon>Papilionoideae</taxon>
        <taxon>50 kb inversion clade</taxon>
        <taxon>NPAAA clade</taxon>
        <taxon>Hologalegina</taxon>
        <taxon>IRL clade</taxon>
        <taxon>Trifolieae</taxon>
        <taxon>Trifolium</taxon>
    </lineage>
</organism>
<protein>
    <submittedName>
        <fullName evidence="1">Uncharacterized protein</fullName>
    </submittedName>
</protein>
<gene>
    <name evidence="1" type="ORF">L195_g056656</name>
</gene>
<accession>A0A2K3KSR9</accession>
<evidence type="ECO:0000313" key="1">
    <source>
        <dbReference type="EMBL" id="PNX69321.1"/>
    </source>
</evidence>
<proteinExistence type="predicted"/>
<comment type="caution">
    <text evidence="1">The sequence shown here is derived from an EMBL/GenBank/DDBJ whole genome shotgun (WGS) entry which is preliminary data.</text>
</comment>